<dbReference type="EMBL" id="CAVLGL010000035">
    <property type="protein sequence ID" value="CAK1581735.1"/>
    <property type="molecule type" value="Genomic_DNA"/>
</dbReference>
<gene>
    <name evidence="2" type="ORF">PARMNEM_LOCUS3363</name>
</gene>
<evidence type="ECO:0000313" key="2">
    <source>
        <dbReference type="EMBL" id="CAK1581735.1"/>
    </source>
</evidence>
<organism evidence="2 3">
    <name type="scientific">Parnassius mnemosyne</name>
    <name type="common">clouded apollo</name>
    <dbReference type="NCBI Taxonomy" id="213953"/>
    <lineage>
        <taxon>Eukaryota</taxon>
        <taxon>Metazoa</taxon>
        <taxon>Ecdysozoa</taxon>
        <taxon>Arthropoda</taxon>
        <taxon>Hexapoda</taxon>
        <taxon>Insecta</taxon>
        <taxon>Pterygota</taxon>
        <taxon>Neoptera</taxon>
        <taxon>Endopterygota</taxon>
        <taxon>Lepidoptera</taxon>
        <taxon>Glossata</taxon>
        <taxon>Ditrysia</taxon>
        <taxon>Papilionoidea</taxon>
        <taxon>Papilionidae</taxon>
        <taxon>Parnassiinae</taxon>
        <taxon>Parnassini</taxon>
        <taxon>Parnassius</taxon>
        <taxon>Driopa</taxon>
    </lineage>
</organism>
<name>A0AAV1KFA3_9NEOP</name>
<evidence type="ECO:0000313" key="3">
    <source>
        <dbReference type="Proteomes" id="UP001314205"/>
    </source>
</evidence>
<proteinExistence type="predicted"/>
<sequence length="333" mass="37967">MKYLGLHLDNRWGFEEHFGRLVPRIERAAGAMHRLQPNLGGPREEVRRLYAGVIRSVALYGAPVWAKRLAIQRCRAKIYRVQRRMAIRIESGYRTVSFEAATLLARFPPLDILADMDARVYDWTRVLRQSVGSEPDEVFEGVKRQERINAFETWRARLSEERYACKRVVGAIPPHFEAWMHRRTGRLTYRLTQIMTGHGCFGDYLCKIGREATANCFHCGGQEQDSASHTLATCPAWERERTVLVSWIGHNLSLPAVVSAMLSRDSAWRTVATFCESVMIQKEAAERCRERTDPARRRRRQGVRQGPPLDDGVPLPETEPRGLRALGAGTPSV</sequence>
<evidence type="ECO:0000256" key="1">
    <source>
        <dbReference type="SAM" id="MobiDB-lite"/>
    </source>
</evidence>
<reference evidence="2 3" key="1">
    <citation type="submission" date="2023-11" db="EMBL/GenBank/DDBJ databases">
        <authorList>
            <person name="Hedman E."/>
            <person name="Englund M."/>
            <person name="Stromberg M."/>
            <person name="Nyberg Akerstrom W."/>
            <person name="Nylinder S."/>
            <person name="Jareborg N."/>
            <person name="Kallberg Y."/>
            <person name="Kronander E."/>
        </authorList>
    </citation>
    <scope>NUCLEOTIDE SEQUENCE [LARGE SCALE GENOMIC DNA]</scope>
</reference>
<dbReference type="AlphaFoldDB" id="A0AAV1KFA3"/>
<dbReference type="Proteomes" id="UP001314205">
    <property type="component" value="Unassembled WGS sequence"/>
</dbReference>
<feature type="region of interest" description="Disordered" evidence="1">
    <location>
        <begin position="288"/>
        <end position="333"/>
    </location>
</feature>
<evidence type="ECO:0008006" key="4">
    <source>
        <dbReference type="Google" id="ProtNLM"/>
    </source>
</evidence>
<accession>A0AAV1KFA3</accession>
<keyword evidence="3" id="KW-1185">Reference proteome</keyword>
<comment type="caution">
    <text evidence="2">The sequence shown here is derived from an EMBL/GenBank/DDBJ whole genome shotgun (WGS) entry which is preliminary data.</text>
</comment>
<protein>
    <recommendedName>
        <fullName evidence="4">Reverse transcriptase</fullName>
    </recommendedName>
</protein>